<dbReference type="EMBL" id="BARW01034468">
    <property type="protein sequence ID" value="GAJ06754.1"/>
    <property type="molecule type" value="Genomic_DNA"/>
</dbReference>
<reference evidence="2" key="1">
    <citation type="journal article" date="2014" name="Front. Microbiol.">
        <title>High frequency of phylogenetically diverse reductive dehalogenase-homologous genes in deep subseafloor sedimentary metagenomes.</title>
        <authorList>
            <person name="Kawai M."/>
            <person name="Futagami T."/>
            <person name="Toyoda A."/>
            <person name="Takaki Y."/>
            <person name="Nishi S."/>
            <person name="Hori S."/>
            <person name="Arai W."/>
            <person name="Tsubouchi T."/>
            <person name="Morono Y."/>
            <person name="Uchiyama I."/>
            <person name="Ito T."/>
            <person name="Fujiyama A."/>
            <person name="Inagaki F."/>
            <person name="Takami H."/>
        </authorList>
    </citation>
    <scope>NUCLEOTIDE SEQUENCE</scope>
    <source>
        <strain evidence="2">Expedition CK06-06</strain>
    </source>
</reference>
<gene>
    <name evidence="2" type="ORF">S12H4_54018</name>
</gene>
<evidence type="ECO:0000256" key="1">
    <source>
        <dbReference type="SAM" id="Phobius"/>
    </source>
</evidence>
<accession>X1TNB4</accession>
<dbReference type="InterPro" id="IPR012902">
    <property type="entry name" value="N_methyl_site"/>
</dbReference>
<name>X1TNB4_9ZZZZ</name>
<comment type="caution">
    <text evidence="2">The sequence shown here is derived from an EMBL/GenBank/DDBJ whole genome shotgun (WGS) entry which is preliminary data.</text>
</comment>
<feature type="transmembrane region" description="Helical" evidence="1">
    <location>
        <begin position="6"/>
        <end position="28"/>
    </location>
</feature>
<evidence type="ECO:0000313" key="2">
    <source>
        <dbReference type="EMBL" id="GAJ06754.1"/>
    </source>
</evidence>
<evidence type="ECO:0008006" key="3">
    <source>
        <dbReference type="Google" id="ProtNLM"/>
    </source>
</evidence>
<dbReference type="Pfam" id="PF07963">
    <property type="entry name" value="N_methyl"/>
    <property type="match status" value="1"/>
</dbReference>
<keyword evidence="1" id="KW-1133">Transmembrane helix</keyword>
<protein>
    <recommendedName>
        <fullName evidence="3">Prepilin-type N-terminal cleavage/methylation domain-containing protein</fullName>
    </recommendedName>
</protein>
<dbReference type="AlphaFoldDB" id="X1TNB4"/>
<keyword evidence="1" id="KW-0812">Transmembrane</keyword>
<proteinExistence type="predicted"/>
<dbReference type="NCBIfam" id="TIGR02532">
    <property type="entry name" value="IV_pilin_GFxxxE"/>
    <property type="match status" value="1"/>
</dbReference>
<sequence>MNKGFTLIEILISITIFSIVIIAFLSLFTSAFHYQRESLNSAYLLNSASYLTEYISRDLRMAKKDITGNCITEKHNFATLANGIR</sequence>
<feature type="non-terminal residue" evidence="2">
    <location>
        <position position="85"/>
    </location>
</feature>
<dbReference type="PROSITE" id="PS00409">
    <property type="entry name" value="PROKAR_NTER_METHYL"/>
    <property type="match status" value="1"/>
</dbReference>
<keyword evidence="1" id="KW-0472">Membrane</keyword>
<organism evidence="2">
    <name type="scientific">marine sediment metagenome</name>
    <dbReference type="NCBI Taxonomy" id="412755"/>
    <lineage>
        <taxon>unclassified sequences</taxon>
        <taxon>metagenomes</taxon>
        <taxon>ecological metagenomes</taxon>
    </lineage>
</organism>